<accession>A0A9D1JA49</accession>
<organism evidence="3 4">
    <name type="scientific">Candidatus Pullilachnospira gallistercoris</name>
    <dbReference type="NCBI Taxonomy" id="2840911"/>
    <lineage>
        <taxon>Bacteria</taxon>
        <taxon>Bacillati</taxon>
        <taxon>Bacillota</taxon>
        <taxon>Clostridia</taxon>
        <taxon>Lachnospirales</taxon>
        <taxon>Lachnospiraceae</taxon>
        <taxon>Lachnospiraceae incertae sedis</taxon>
        <taxon>Candidatus Pullilachnospira</taxon>
    </lineage>
</organism>
<protein>
    <submittedName>
        <fullName evidence="3">Stage V sporulation protein AA</fullName>
    </submittedName>
</protein>
<proteinExistence type="predicted"/>
<name>A0A9D1JA49_9FIRM</name>
<evidence type="ECO:0000256" key="1">
    <source>
        <dbReference type="SAM" id="Phobius"/>
    </source>
</evidence>
<keyword evidence="1" id="KW-0472">Membrane</keyword>
<evidence type="ECO:0000313" key="4">
    <source>
        <dbReference type="Proteomes" id="UP000823912"/>
    </source>
</evidence>
<dbReference type="Gene3D" id="2.60.480.10">
    <property type="entry name" value="eubacterium ventriosum atcc domain"/>
    <property type="match status" value="1"/>
</dbReference>
<dbReference type="InterPro" id="IPR038548">
    <property type="entry name" value="SporV_AA_N_sf"/>
</dbReference>
<feature type="domain" description="Stage V sporulation protein AA" evidence="2">
    <location>
        <begin position="6"/>
        <end position="89"/>
    </location>
</feature>
<gene>
    <name evidence="3" type="ORF">IAA55_01560</name>
</gene>
<keyword evidence="1" id="KW-1133">Transmembrane helix</keyword>
<feature type="transmembrane region" description="Helical" evidence="1">
    <location>
        <begin position="144"/>
        <end position="164"/>
    </location>
</feature>
<feature type="transmembrane region" description="Helical" evidence="1">
    <location>
        <begin position="99"/>
        <end position="120"/>
    </location>
</feature>
<dbReference type="AlphaFoldDB" id="A0A9D1JA49"/>
<reference evidence="3" key="1">
    <citation type="submission" date="2020-10" db="EMBL/GenBank/DDBJ databases">
        <authorList>
            <person name="Gilroy R."/>
        </authorList>
    </citation>
    <scope>NUCLEOTIDE SEQUENCE</scope>
    <source>
        <strain evidence="3">ChiSjej5B23-6657</strain>
    </source>
</reference>
<dbReference type="EMBL" id="DVHM01000029">
    <property type="protein sequence ID" value="HIR69948.1"/>
    <property type="molecule type" value="Genomic_DNA"/>
</dbReference>
<reference evidence="3" key="2">
    <citation type="journal article" date="2021" name="PeerJ">
        <title>Extensive microbial diversity within the chicken gut microbiome revealed by metagenomics and culture.</title>
        <authorList>
            <person name="Gilroy R."/>
            <person name="Ravi A."/>
            <person name="Getino M."/>
            <person name="Pursley I."/>
            <person name="Horton D.L."/>
            <person name="Alikhan N.F."/>
            <person name="Baker D."/>
            <person name="Gharbi K."/>
            <person name="Hall N."/>
            <person name="Watson M."/>
            <person name="Adriaenssens E.M."/>
            <person name="Foster-Nyarko E."/>
            <person name="Jarju S."/>
            <person name="Secka A."/>
            <person name="Antonio M."/>
            <person name="Oren A."/>
            <person name="Chaudhuri R.R."/>
            <person name="La Ragione R."/>
            <person name="Hildebrand F."/>
            <person name="Pallen M.J."/>
        </authorList>
    </citation>
    <scope>NUCLEOTIDE SEQUENCE</scope>
    <source>
        <strain evidence="3">ChiSjej5B23-6657</strain>
    </source>
</reference>
<evidence type="ECO:0000313" key="3">
    <source>
        <dbReference type="EMBL" id="HIR69948.1"/>
    </source>
</evidence>
<dbReference type="Proteomes" id="UP000823912">
    <property type="component" value="Unassembled WGS sequence"/>
</dbReference>
<sequence>MDRTGNTVYIKIDQNVLVHKSDVHFSDIGSVECTDKTLLAKIRAMKVYSFGRHGNVVMSVLKIIEQIHGIDPKITVVNEGETDFILEYRPKAVDDWVQTLKVILICVVIFFGTAFTIAAFHNDIGITDVFGQLYTQVTGREKPAVSVLEICYSLGLAAGNLVFFNHVGRKKLTHDLTPIQVQMRKYEKDVDTAFVEEVSREDQNIDVS</sequence>
<keyword evidence="1" id="KW-0812">Transmembrane</keyword>
<dbReference type="InterPro" id="IPR021997">
    <property type="entry name" value="SporV_AA"/>
</dbReference>
<comment type="caution">
    <text evidence="3">The sequence shown here is derived from an EMBL/GenBank/DDBJ whole genome shotgun (WGS) entry which is preliminary data.</text>
</comment>
<evidence type="ECO:0000259" key="2">
    <source>
        <dbReference type="Pfam" id="PF12164"/>
    </source>
</evidence>
<dbReference type="Pfam" id="PF12164">
    <property type="entry name" value="SporV_AA"/>
    <property type="match status" value="1"/>
</dbReference>